<evidence type="ECO:0000259" key="6">
    <source>
        <dbReference type="Pfam" id="PF00441"/>
    </source>
</evidence>
<reference evidence="9" key="1">
    <citation type="journal article" date="2020" name="mSystems">
        <title>Genome- and Community-Level Interaction Insights into Carbon Utilization and Element Cycling Functions of Hydrothermarchaeota in Hydrothermal Sediment.</title>
        <authorList>
            <person name="Zhou Z."/>
            <person name="Liu Y."/>
            <person name="Xu W."/>
            <person name="Pan J."/>
            <person name="Luo Z.H."/>
            <person name="Li M."/>
        </authorList>
    </citation>
    <scope>NUCLEOTIDE SEQUENCE [LARGE SCALE GENOMIC DNA]</scope>
    <source>
        <strain evidence="9">HyVt-535</strain>
    </source>
</reference>
<evidence type="ECO:0000259" key="8">
    <source>
        <dbReference type="Pfam" id="PF02771"/>
    </source>
</evidence>
<dbReference type="Proteomes" id="UP000886100">
    <property type="component" value="Unassembled WGS sequence"/>
</dbReference>
<dbReference type="Pfam" id="PF02771">
    <property type="entry name" value="Acyl-CoA_dh_N"/>
    <property type="match status" value="1"/>
</dbReference>
<dbReference type="PANTHER" id="PTHR43884:SF12">
    <property type="entry name" value="ISOVALERYL-COA DEHYDROGENASE, MITOCHONDRIAL-RELATED"/>
    <property type="match status" value="1"/>
</dbReference>
<feature type="domain" description="Acyl-CoA oxidase/dehydrogenase middle" evidence="7">
    <location>
        <begin position="93"/>
        <end position="181"/>
    </location>
</feature>
<dbReference type="SUPFAM" id="SSF56645">
    <property type="entry name" value="Acyl-CoA dehydrogenase NM domain-like"/>
    <property type="match status" value="1"/>
</dbReference>
<dbReference type="InterPro" id="IPR013786">
    <property type="entry name" value="AcylCoA_DH/ox_N"/>
</dbReference>
<dbReference type="Pfam" id="PF02770">
    <property type="entry name" value="Acyl-CoA_dh_M"/>
    <property type="match status" value="1"/>
</dbReference>
<evidence type="ECO:0000256" key="4">
    <source>
        <dbReference type="ARBA" id="ARBA00022827"/>
    </source>
</evidence>
<feature type="domain" description="Acyl-CoA dehydrogenase/oxidase C-terminal" evidence="6">
    <location>
        <begin position="193"/>
        <end position="339"/>
    </location>
</feature>
<dbReference type="InterPro" id="IPR036250">
    <property type="entry name" value="AcylCo_DH-like_C"/>
</dbReference>
<dbReference type="InterPro" id="IPR006091">
    <property type="entry name" value="Acyl-CoA_Oxase/DH_mid-dom"/>
</dbReference>
<dbReference type="GO" id="GO:0003995">
    <property type="term" value="F:acyl-CoA dehydrogenase activity"/>
    <property type="evidence" value="ECO:0007669"/>
    <property type="project" value="InterPro"/>
</dbReference>
<dbReference type="EMBL" id="DROM01000149">
    <property type="protein sequence ID" value="HHH13065.1"/>
    <property type="molecule type" value="Genomic_DNA"/>
</dbReference>
<evidence type="ECO:0000256" key="5">
    <source>
        <dbReference type="RuleBase" id="RU362125"/>
    </source>
</evidence>
<dbReference type="SUPFAM" id="SSF47203">
    <property type="entry name" value="Acyl-CoA dehydrogenase C-terminal domain-like"/>
    <property type="match status" value="1"/>
</dbReference>
<dbReference type="Gene3D" id="2.40.110.10">
    <property type="entry name" value="Butyryl-CoA Dehydrogenase, subunit A, domain 2"/>
    <property type="match status" value="1"/>
</dbReference>
<keyword evidence="5" id="KW-0560">Oxidoreductase</keyword>
<dbReference type="GO" id="GO:0050660">
    <property type="term" value="F:flavin adenine dinucleotide binding"/>
    <property type="evidence" value="ECO:0007669"/>
    <property type="project" value="InterPro"/>
</dbReference>
<dbReference type="Pfam" id="PF00441">
    <property type="entry name" value="Acyl-CoA_dh_1"/>
    <property type="match status" value="1"/>
</dbReference>
<proteinExistence type="inferred from homology"/>
<accession>A0A7C5N6I1</accession>
<dbReference type="InterPro" id="IPR006089">
    <property type="entry name" value="Acyl-CoA_DH_CS"/>
</dbReference>
<dbReference type="InterPro" id="IPR009100">
    <property type="entry name" value="AcylCoA_DH/oxidase_NM_dom_sf"/>
</dbReference>
<evidence type="ECO:0000256" key="2">
    <source>
        <dbReference type="ARBA" id="ARBA00009347"/>
    </source>
</evidence>
<organism evidence="9">
    <name type="scientific">Thiolapillus brandeum</name>
    <dbReference type="NCBI Taxonomy" id="1076588"/>
    <lineage>
        <taxon>Bacteria</taxon>
        <taxon>Pseudomonadati</taxon>
        <taxon>Pseudomonadota</taxon>
        <taxon>Gammaproteobacteria</taxon>
        <taxon>Chromatiales</taxon>
        <taxon>Sedimenticolaceae</taxon>
        <taxon>Thiolapillus</taxon>
    </lineage>
</organism>
<comment type="caution">
    <text evidence="9">The sequence shown here is derived from an EMBL/GenBank/DDBJ whole genome shotgun (WGS) entry which is preliminary data.</text>
</comment>
<comment type="similarity">
    <text evidence="2 5">Belongs to the acyl-CoA dehydrogenase family.</text>
</comment>
<sequence length="365" mass="39927">MKPADNDLFSAYARQGLFRHAIPKSHGGFGDRFTDLLQAHLAMGRDSRDPGLVLAVNAHLWGAVFPLLRHGNERQKDAWLRKLVRGEWRGGHAITEPQGGSDPAAMTCRAVRCDGGFRLDGEKRYITNVPDADLLIVYARLDDAVSAFVVLRDDPGLTLRRNHTVAACRSAPLGEVVLEDCRIPADRLLGRVGAGLALLQQALEWERAFIFAGIAGLMEWQLARAVDFSRRRRSGDAHLGRHQAIAHRLADMRTRLDTVHLWLRECTRLADAGKRLTLAAAQTKLVASQAFLQSTLDAIHILGARGLEEANGMSEWLNDAAAGRLFSGSDEVLRELIAALLGTGAGYRPRFKSASNPGSRPENGG</sequence>
<dbReference type="InterPro" id="IPR046373">
    <property type="entry name" value="Acyl-CoA_Oxase/DH_mid-dom_sf"/>
</dbReference>
<evidence type="ECO:0000256" key="3">
    <source>
        <dbReference type="ARBA" id="ARBA00022630"/>
    </source>
</evidence>
<name>A0A7C5N6I1_9GAMM</name>
<dbReference type="InterPro" id="IPR037069">
    <property type="entry name" value="AcylCoA_DH/ox_N_sf"/>
</dbReference>
<dbReference type="PANTHER" id="PTHR43884">
    <property type="entry name" value="ACYL-COA DEHYDROGENASE"/>
    <property type="match status" value="1"/>
</dbReference>
<evidence type="ECO:0000313" key="9">
    <source>
        <dbReference type="EMBL" id="HHH13065.1"/>
    </source>
</evidence>
<comment type="cofactor">
    <cofactor evidence="1 5">
        <name>FAD</name>
        <dbReference type="ChEBI" id="CHEBI:57692"/>
    </cofactor>
</comment>
<dbReference type="AlphaFoldDB" id="A0A7C5N6I1"/>
<keyword evidence="4 5" id="KW-0274">FAD</keyword>
<dbReference type="Gene3D" id="1.10.540.10">
    <property type="entry name" value="Acyl-CoA dehydrogenase/oxidase, N-terminal domain"/>
    <property type="match status" value="1"/>
</dbReference>
<dbReference type="CDD" id="cd00567">
    <property type="entry name" value="ACAD"/>
    <property type="match status" value="1"/>
</dbReference>
<evidence type="ECO:0000256" key="1">
    <source>
        <dbReference type="ARBA" id="ARBA00001974"/>
    </source>
</evidence>
<protein>
    <submittedName>
        <fullName evidence="9">Acyl-CoA dehydrogenase family protein</fullName>
    </submittedName>
</protein>
<dbReference type="InterPro" id="IPR009075">
    <property type="entry name" value="AcylCo_DH/oxidase_C"/>
</dbReference>
<keyword evidence="3 5" id="KW-0285">Flavoprotein</keyword>
<gene>
    <name evidence="9" type="ORF">ENJ98_02405</name>
</gene>
<evidence type="ECO:0000259" key="7">
    <source>
        <dbReference type="Pfam" id="PF02770"/>
    </source>
</evidence>
<feature type="domain" description="Acyl-CoA dehydrogenase/oxidase N-terminal" evidence="8">
    <location>
        <begin position="6"/>
        <end position="87"/>
    </location>
</feature>
<dbReference type="Gene3D" id="1.20.140.10">
    <property type="entry name" value="Butyryl-CoA Dehydrogenase, subunit A, domain 3"/>
    <property type="match status" value="1"/>
</dbReference>
<dbReference type="PROSITE" id="PS00072">
    <property type="entry name" value="ACYL_COA_DH_1"/>
    <property type="match status" value="1"/>
</dbReference>